<dbReference type="SUPFAM" id="SSF88946">
    <property type="entry name" value="Sigma2 domain of RNA polymerase sigma factors"/>
    <property type="match status" value="1"/>
</dbReference>
<dbReference type="PIRSF" id="PIRSF000770">
    <property type="entry name" value="RNA_pol_sigma-SigE/K"/>
    <property type="match status" value="1"/>
</dbReference>
<dbReference type="AlphaFoldDB" id="D3F725"/>
<keyword evidence="8" id="KW-1185">Reference proteome</keyword>
<dbReference type="HOGENOM" id="CLU_014793_8_1_11"/>
<evidence type="ECO:0000256" key="2">
    <source>
        <dbReference type="ARBA" id="ARBA00023082"/>
    </source>
</evidence>
<dbReference type="NCBIfam" id="TIGR02479">
    <property type="entry name" value="FliA_WhiG"/>
    <property type="match status" value="1"/>
</dbReference>
<dbReference type="SUPFAM" id="SSF88659">
    <property type="entry name" value="Sigma3 and sigma4 domains of RNA polymerase sigma factors"/>
    <property type="match status" value="2"/>
</dbReference>
<dbReference type="STRING" id="469383.Cwoe_0360"/>
<dbReference type="InterPro" id="IPR014284">
    <property type="entry name" value="RNA_pol_sigma-70_dom"/>
</dbReference>
<evidence type="ECO:0000259" key="5">
    <source>
        <dbReference type="Pfam" id="PF04542"/>
    </source>
</evidence>
<evidence type="ECO:0000256" key="4">
    <source>
        <dbReference type="ARBA" id="ARBA00023163"/>
    </source>
</evidence>
<dbReference type="PANTHER" id="PTHR30385">
    <property type="entry name" value="SIGMA FACTOR F FLAGELLAR"/>
    <property type="match status" value="1"/>
</dbReference>
<dbReference type="CDD" id="cd06171">
    <property type="entry name" value="Sigma70_r4"/>
    <property type="match status" value="1"/>
</dbReference>
<dbReference type="Proteomes" id="UP000008229">
    <property type="component" value="Chromosome"/>
</dbReference>
<dbReference type="KEGG" id="cwo:Cwoe_0360"/>
<feature type="domain" description="RNA polymerase sigma-70 region 2" evidence="5">
    <location>
        <begin position="29"/>
        <end position="101"/>
    </location>
</feature>
<dbReference type="InterPro" id="IPR000943">
    <property type="entry name" value="RNA_pol_sigma70"/>
</dbReference>
<evidence type="ECO:0000313" key="8">
    <source>
        <dbReference type="Proteomes" id="UP000008229"/>
    </source>
</evidence>
<accession>D3F725</accession>
<dbReference type="GO" id="GO:0006352">
    <property type="term" value="P:DNA-templated transcription initiation"/>
    <property type="evidence" value="ECO:0007669"/>
    <property type="project" value="InterPro"/>
</dbReference>
<gene>
    <name evidence="7" type="ordered locus">Cwoe_0360</name>
</gene>
<protein>
    <submittedName>
        <fullName evidence="7">RNA polymerase, sigma 28 subunit, FliA/WhiG</fullName>
    </submittedName>
</protein>
<dbReference type="InterPro" id="IPR013325">
    <property type="entry name" value="RNA_pol_sigma_r2"/>
</dbReference>
<dbReference type="InterPro" id="IPR013324">
    <property type="entry name" value="RNA_pol_sigma_r3/r4-like"/>
</dbReference>
<keyword evidence="2" id="KW-0731">Sigma factor</keyword>
<evidence type="ECO:0000256" key="1">
    <source>
        <dbReference type="ARBA" id="ARBA00023015"/>
    </source>
</evidence>
<dbReference type="GO" id="GO:0003899">
    <property type="term" value="F:DNA-directed RNA polymerase activity"/>
    <property type="evidence" value="ECO:0007669"/>
    <property type="project" value="InterPro"/>
</dbReference>
<keyword evidence="3" id="KW-0238">DNA-binding</keyword>
<dbReference type="GO" id="GO:0016987">
    <property type="term" value="F:sigma factor activity"/>
    <property type="evidence" value="ECO:0007669"/>
    <property type="project" value="UniProtKB-KW"/>
</dbReference>
<dbReference type="eggNOG" id="COG1191">
    <property type="taxonomic scope" value="Bacteria"/>
</dbReference>
<dbReference type="PANTHER" id="PTHR30385:SF7">
    <property type="entry name" value="RNA POLYMERASE SIGMA FACTOR FLIA"/>
    <property type="match status" value="1"/>
</dbReference>
<dbReference type="InterPro" id="IPR007627">
    <property type="entry name" value="RNA_pol_sigma70_r2"/>
</dbReference>
<sequence>MTGSTRRIVLAERWRRYKGTGERAARDDLVLAYSPIVKYVAGRVAARMPAHVDVADLISDGFKGLLDAVERFEPVRGVRFEAYADTRIRGAIFDGLRSLDWVPRAVRAEAREIERATAELAMRLQRMPTDPELAGALSMSRRQLAASLQRVSDSRIVALDEPWGPVLADGRPVALLDTLPDLDAVDPAADSDETERSERIGAAVRQLPAREQVVLGLRYHHDLTLLQIGEVLGISESRTSQLHTKAALQLKAVLATDRAPVA</sequence>
<evidence type="ECO:0000313" key="7">
    <source>
        <dbReference type="EMBL" id="ADB48796.1"/>
    </source>
</evidence>
<dbReference type="OrthoDB" id="9799825at2"/>
<keyword evidence="4" id="KW-0804">Transcription</keyword>
<dbReference type="RefSeq" id="WP_012931849.1">
    <property type="nucleotide sequence ID" value="NC_013739.1"/>
</dbReference>
<reference evidence="7 8" key="1">
    <citation type="journal article" date="2010" name="Stand. Genomic Sci.">
        <title>Complete genome sequence of Conexibacter woesei type strain (ID131577).</title>
        <authorList>
            <person name="Pukall R."/>
            <person name="Lapidus A."/>
            <person name="Glavina Del Rio T."/>
            <person name="Copeland A."/>
            <person name="Tice H."/>
            <person name="Cheng J.-F."/>
            <person name="Lucas S."/>
            <person name="Chen F."/>
            <person name="Nolan M."/>
            <person name="Bruce D."/>
            <person name="Goodwin L."/>
            <person name="Pitluck S."/>
            <person name="Mavromatis K."/>
            <person name="Ivanova N."/>
            <person name="Ovchinnikova G."/>
            <person name="Pati A."/>
            <person name="Chen A."/>
            <person name="Palaniappan K."/>
            <person name="Land M."/>
            <person name="Hauser L."/>
            <person name="Chang Y.-J."/>
            <person name="Jeffries C.D."/>
            <person name="Chain P."/>
            <person name="Meincke L."/>
            <person name="Sims D."/>
            <person name="Brettin T."/>
            <person name="Detter J.C."/>
            <person name="Rohde M."/>
            <person name="Goeker M."/>
            <person name="Bristow J."/>
            <person name="Eisen J.A."/>
            <person name="Markowitz V."/>
            <person name="Kyrpides N.C."/>
            <person name="Klenk H.-P."/>
            <person name="Hugenholtz P."/>
        </authorList>
    </citation>
    <scope>NUCLEOTIDE SEQUENCE [LARGE SCALE GENOMIC DNA]</scope>
    <source>
        <strain evidence="8">DSM 14684 / CIP 108061 / JCM 11494 / NBRC 100937 / ID131577</strain>
    </source>
</reference>
<dbReference type="InterPro" id="IPR012845">
    <property type="entry name" value="RNA_pol_sigma_FliA_WhiG"/>
</dbReference>
<dbReference type="Pfam" id="PF04542">
    <property type="entry name" value="Sigma70_r2"/>
    <property type="match status" value="1"/>
</dbReference>
<dbReference type="InterPro" id="IPR007630">
    <property type="entry name" value="RNA_pol_sigma70_r4"/>
</dbReference>
<reference evidence="8" key="2">
    <citation type="submission" date="2010-01" db="EMBL/GenBank/DDBJ databases">
        <title>The complete genome of Conexibacter woesei DSM 14684.</title>
        <authorList>
            <consortium name="US DOE Joint Genome Institute (JGI-PGF)"/>
            <person name="Lucas S."/>
            <person name="Copeland A."/>
            <person name="Lapidus A."/>
            <person name="Glavina del Rio T."/>
            <person name="Dalin E."/>
            <person name="Tice H."/>
            <person name="Bruce D."/>
            <person name="Goodwin L."/>
            <person name="Pitluck S."/>
            <person name="Kyrpides N."/>
            <person name="Mavromatis K."/>
            <person name="Ivanova N."/>
            <person name="Mikhailova N."/>
            <person name="Chertkov O."/>
            <person name="Brettin T."/>
            <person name="Detter J.C."/>
            <person name="Han C."/>
            <person name="Larimer F."/>
            <person name="Land M."/>
            <person name="Hauser L."/>
            <person name="Markowitz V."/>
            <person name="Cheng J.-F."/>
            <person name="Hugenholtz P."/>
            <person name="Woyke T."/>
            <person name="Wu D."/>
            <person name="Pukall R."/>
            <person name="Steenblock K."/>
            <person name="Schneider S."/>
            <person name="Klenk H.-P."/>
            <person name="Eisen J.A."/>
        </authorList>
    </citation>
    <scope>NUCLEOTIDE SEQUENCE [LARGE SCALE GENOMIC DNA]</scope>
    <source>
        <strain evidence="8">DSM 14684 / CIP 108061 / JCM 11494 / NBRC 100937 / ID131577</strain>
    </source>
</reference>
<proteinExistence type="predicted"/>
<evidence type="ECO:0000256" key="3">
    <source>
        <dbReference type="ARBA" id="ARBA00023125"/>
    </source>
</evidence>
<evidence type="ECO:0000259" key="6">
    <source>
        <dbReference type="Pfam" id="PF04545"/>
    </source>
</evidence>
<feature type="domain" description="RNA polymerase sigma-70 region 4" evidence="6">
    <location>
        <begin position="205"/>
        <end position="251"/>
    </location>
</feature>
<organism evidence="7 8">
    <name type="scientific">Conexibacter woesei (strain DSM 14684 / CCUG 47730 / CIP 108061 / JCM 11494 / NBRC 100937 / ID131577)</name>
    <dbReference type="NCBI Taxonomy" id="469383"/>
    <lineage>
        <taxon>Bacteria</taxon>
        <taxon>Bacillati</taxon>
        <taxon>Actinomycetota</taxon>
        <taxon>Thermoleophilia</taxon>
        <taxon>Solirubrobacterales</taxon>
        <taxon>Conexibacteraceae</taxon>
        <taxon>Conexibacter</taxon>
    </lineage>
</organism>
<dbReference type="NCBIfam" id="TIGR02937">
    <property type="entry name" value="sigma70-ECF"/>
    <property type="match status" value="1"/>
</dbReference>
<dbReference type="GO" id="GO:0003677">
    <property type="term" value="F:DNA binding"/>
    <property type="evidence" value="ECO:0007669"/>
    <property type="project" value="UniProtKB-KW"/>
</dbReference>
<dbReference type="Gene3D" id="1.20.140.160">
    <property type="match status" value="1"/>
</dbReference>
<dbReference type="Gene3D" id="1.10.1740.10">
    <property type="match status" value="1"/>
</dbReference>
<name>D3F725_CONWI</name>
<dbReference type="Pfam" id="PF04545">
    <property type="entry name" value="Sigma70_r4"/>
    <property type="match status" value="1"/>
</dbReference>
<dbReference type="EMBL" id="CP001854">
    <property type="protein sequence ID" value="ADB48796.1"/>
    <property type="molecule type" value="Genomic_DNA"/>
</dbReference>
<dbReference type="PRINTS" id="PR00046">
    <property type="entry name" value="SIGMA70FCT"/>
</dbReference>
<keyword evidence="1" id="KW-0805">Transcription regulation</keyword>